<dbReference type="GO" id="GO:0002128">
    <property type="term" value="P:tRNA nucleoside ribose methylation"/>
    <property type="evidence" value="ECO:0007669"/>
    <property type="project" value="TreeGrafter"/>
</dbReference>
<dbReference type="GO" id="GO:0008173">
    <property type="term" value="F:RNA methyltransferase activity"/>
    <property type="evidence" value="ECO:0007669"/>
    <property type="project" value="InterPro"/>
</dbReference>
<dbReference type="AlphaFoldDB" id="T0Y8T0"/>
<dbReference type="InterPro" id="IPR004384">
    <property type="entry name" value="RNA_MeTrfase_TrmJ/LasT"/>
</dbReference>
<keyword evidence="2" id="KW-0949">S-adenosyl-L-methionine</keyword>
<evidence type="ECO:0000256" key="1">
    <source>
        <dbReference type="ARBA" id="ARBA00007228"/>
    </source>
</evidence>
<comment type="caution">
    <text evidence="3">The sequence shown here is derived from an EMBL/GenBank/DDBJ whole genome shotgun (WGS) entry which is preliminary data.</text>
</comment>
<comment type="similarity">
    <text evidence="1">Belongs to the class IV-like SAM-binding methyltransferase superfamily. RNA methyltransferase TrmH family.</text>
</comment>
<dbReference type="PANTHER" id="PTHR42786">
    <property type="entry name" value="TRNA/RRNA METHYLTRANSFERASE"/>
    <property type="match status" value="1"/>
</dbReference>
<evidence type="ECO:0000256" key="2">
    <source>
        <dbReference type="ARBA" id="ARBA00022691"/>
    </source>
</evidence>
<dbReference type="PANTHER" id="PTHR42786:SF2">
    <property type="entry name" value="TRNA (CYTIDINE_URIDINE-2'-O-)-METHYLTRANSFERASE TRMJ"/>
    <property type="match status" value="1"/>
</dbReference>
<dbReference type="SUPFAM" id="SSF75217">
    <property type="entry name" value="alpha/beta knot"/>
    <property type="match status" value="1"/>
</dbReference>
<dbReference type="GO" id="GO:0005829">
    <property type="term" value="C:cytosol"/>
    <property type="evidence" value="ECO:0007669"/>
    <property type="project" value="TreeGrafter"/>
</dbReference>
<keyword evidence="3" id="KW-0808">Transferase</keyword>
<dbReference type="Gene3D" id="3.40.1280.10">
    <property type="match status" value="1"/>
</dbReference>
<dbReference type="InterPro" id="IPR029028">
    <property type="entry name" value="Alpha/beta_knot_MTases"/>
</dbReference>
<sequence>IELCDSFIHIPANPEYPVYNLSHSVAVILYEMLHQSITKGVNRKTSSNNVSRLVDQIIKTMELTSYPGYKSRNTSVMLRRMFSRAELTDTEYHKMMGLFRYIIFNLDENSGE</sequence>
<dbReference type="InterPro" id="IPR029026">
    <property type="entry name" value="tRNA_m1G_MTases_N"/>
</dbReference>
<organism evidence="3">
    <name type="scientific">mine drainage metagenome</name>
    <dbReference type="NCBI Taxonomy" id="410659"/>
    <lineage>
        <taxon>unclassified sequences</taxon>
        <taxon>metagenomes</taxon>
        <taxon>ecological metagenomes</taxon>
    </lineage>
</organism>
<protein>
    <submittedName>
        <fullName evidence="3">rRNA methylase</fullName>
    </submittedName>
</protein>
<name>T0Y8T0_9ZZZZ</name>
<evidence type="ECO:0000313" key="3">
    <source>
        <dbReference type="EMBL" id="EQD28222.1"/>
    </source>
</evidence>
<accession>T0Y8T0</accession>
<dbReference type="EMBL" id="AUZY01012715">
    <property type="protein sequence ID" value="EQD28222.1"/>
    <property type="molecule type" value="Genomic_DNA"/>
</dbReference>
<feature type="non-terminal residue" evidence="3">
    <location>
        <position position="1"/>
    </location>
</feature>
<proteinExistence type="inferred from homology"/>
<keyword evidence="3" id="KW-0489">Methyltransferase</keyword>
<reference evidence="3" key="1">
    <citation type="submission" date="2013-08" db="EMBL/GenBank/DDBJ databases">
        <authorList>
            <person name="Mendez C."/>
            <person name="Richter M."/>
            <person name="Ferrer M."/>
            <person name="Sanchez J."/>
        </authorList>
    </citation>
    <scope>NUCLEOTIDE SEQUENCE</scope>
</reference>
<gene>
    <name evidence="3" type="ORF">B1B_18949</name>
</gene>
<reference evidence="3" key="2">
    <citation type="journal article" date="2014" name="ISME J.">
        <title>Microbial stratification in low pH oxic and suboxic macroscopic growths along an acid mine drainage.</title>
        <authorList>
            <person name="Mendez-Garcia C."/>
            <person name="Mesa V."/>
            <person name="Sprenger R.R."/>
            <person name="Richter M."/>
            <person name="Diez M.S."/>
            <person name="Solano J."/>
            <person name="Bargiela R."/>
            <person name="Golyshina O.V."/>
            <person name="Manteca A."/>
            <person name="Ramos J.L."/>
            <person name="Gallego J.R."/>
            <person name="Llorente I."/>
            <person name="Martins Dos Santos V.A."/>
            <person name="Jensen O.N."/>
            <person name="Pelaez A.I."/>
            <person name="Sanchez J."/>
            <person name="Ferrer M."/>
        </authorList>
    </citation>
    <scope>NUCLEOTIDE SEQUENCE</scope>
</reference>